<evidence type="ECO:0000256" key="5">
    <source>
        <dbReference type="ARBA" id="ARBA00022840"/>
    </source>
</evidence>
<dbReference type="Proteomes" id="UP000245207">
    <property type="component" value="Unassembled WGS sequence"/>
</dbReference>
<dbReference type="Gene3D" id="1.10.10.10">
    <property type="entry name" value="Winged helix-like DNA-binding domain superfamily/Winged helix DNA-binding domain"/>
    <property type="match status" value="1"/>
</dbReference>
<dbReference type="SUPFAM" id="SSF52540">
    <property type="entry name" value="P-loop containing nucleoside triphosphate hydrolases"/>
    <property type="match status" value="1"/>
</dbReference>
<dbReference type="InterPro" id="IPR027417">
    <property type="entry name" value="P-loop_NTPase"/>
</dbReference>
<dbReference type="EMBL" id="PKPP01008243">
    <property type="protein sequence ID" value="PWA51208.1"/>
    <property type="molecule type" value="Genomic_DNA"/>
</dbReference>
<evidence type="ECO:0000313" key="9">
    <source>
        <dbReference type="Proteomes" id="UP000245207"/>
    </source>
</evidence>
<comment type="similarity">
    <text evidence="1">Belongs to the disease resistance NB-LRR family.</text>
</comment>
<dbReference type="Gene3D" id="3.80.10.10">
    <property type="entry name" value="Ribonuclease Inhibitor"/>
    <property type="match status" value="2"/>
</dbReference>
<evidence type="ECO:0000256" key="3">
    <source>
        <dbReference type="ARBA" id="ARBA00022737"/>
    </source>
</evidence>
<dbReference type="Pfam" id="PF00931">
    <property type="entry name" value="NB-ARC"/>
    <property type="match status" value="2"/>
</dbReference>
<dbReference type="PRINTS" id="PR00364">
    <property type="entry name" value="DISEASERSIST"/>
</dbReference>
<sequence>MADEAVNSVVGKVLDLLFGVAKREIGYIWNSRENVEKFKNEVEKLKVLRGRVQQLIDVAEHNGDTLSYGLQDWMDKVDDEILKAENFLDQEANAKKTCINWSTLYHYGKMATHKVPSFVEHIEGGKSFESCVSVPTSKPGFLEFYERKDFRGINTQKSTLNSIIEAFKDENMQIIGIYGAGGVGKTTLAHEAAATVKNLFDDMVYIVVSENVDVENIKDMVNVAAKRVQEKDKILIILDDVRKEVNLSALGIPCGAEHMNCKILLTSRSKNVCEAMNTHSNICVKSLPEEEAWILFKRVVGEKVDASEKLKQIAIEAVDGCGGLPLIIQVVGNVLKKQRINLWEVTLAQLNNNVPSIVPLEMRGSFTHLKLSYDLLDSEEAKLCFLLCSMFPEREFIPLERLAHYCVGLGKLNRLRSMEDARKRVGIAVDNLKSFSLFLNGKDKFTTKMHDVVREVAHIIASEGKNIFLVEAGTGLSEWIPRKNDPNDYTGISLMQNNLCKLPDYVLHFPLLEILLIQENCKLSNITDEFIEAIKEVKVLDMEHNNLSSLPKSVKQLIKLRMLNLGGNSSLQEISILGELGELEILILNDTNIHEIPREIGKLDNLRTLEVKRCTSLSHIAPGVISNLRWLEELCIGYYQVQKENYNSLSELCNLSKLINLNLFVTDYDLIPQGVQFGKLEEFVIKIGNNDENIVFPWELKSKHLLILAKFSLNITFLPHIEALIKVSDCILMHSVSNLNDILPSVYYEASHELKTIALLECCSDSYLVDTKYWDELFGTGKIQERFFSRLEHLKLSSLKLISALWKCPDAYISLSKLVTLDIGDCPKLVRLFSVSVAQGLVNLKNLSISKCHCLEEVIWTGDADTGSGEIDIAIPDADIVFPRLTHITFSDLSKLKRFYSGYSSIKYTSLVEVSIVHCPIMEIWGYGVHDTPKLKFLGNVPLDGTLAINDAVIALSKVETL</sequence>
<evidence type="ECO:0000256" key="4">
    <source>
        <dbReference type="ARBA" id="ARBA00022821"/>
    </source>
</evidence>
<evidence type="ECO:0000259" key="6">
    <source>
        <dbReference type="Pfam" id="PF00931"/>
    </source>
</evidence>
<dbReference type="STRING" id="35608.A0A2U1LQD1"/>
<dbReference type="GO" id="GO:0006952">
    <property type="term" value="P:defense response"/>
    <property type="evidence" value="ECO:0007669"/>
    <property type="project" value="UniProtKB-KW"/>
</dbReference>
<protein>
    <submittedName>
        <fullName evidence="8">NB-ARC domains-containing protein</fullName>
    </submittedName>
</protein>
<comment type="caution">
    <text evidence="8">The sequence shown here is derived from an EMBL/GenBank/DDBJ whole genome shotgun (WGS) entry which is preliminary data.</text>
</comment>
<dbReference type="Gene3D" id="3.40.50.300">
    <property type="entry name" value="P-loop containing nucleotide triphosphate hydrolases"/>
    <property type="match status" value="1"/>
</dbReference>
<name>A0A2U1LQD1_ARTAN</name>
<gene>
    <name evidence="8" type="ORF">CTI12_AA370920</name>
</gene>
<evidence type="ECO:0000313" key="8">
    <source>
        <dbReference type="EMBL" id="PWA51208.1"/>
    </source>
</evidence>
<dbReference type="PANTHER" id="PTHR33463">
    <property type="entry name" value="NB-ARC DOMAIN-CONTAINING PROTEIN-RELATED"/>
    <property type="match status" value="1"/>
</dbReference>
<dbReference type="InterPro" id="IPR032675">
    <property type="entry name" value="LRR_dom_sf"/>
</dbReference>
<feature type="domain" description="Disease resistance R13L4/SHOC-2-like LRR" evidence="7">
    <location>
        <begin position="535"/>
        <end position="797"/>
    </location>
</feature>
<evidence type="ECO:0000256" key="1">
    <source>
        <dbReference type="ARBA" id="ARBA00008894"/>
    </source>
</evidence>
<keyword evidence="3" id="KW-0677">Repeat</keyword>
<evidence type="ECO:0000259" key="7">
    <source>
        <dbReference type="Pfam" id="PF23598"/>
    </source>
</evidence>
<dbReference type="Pfam" id="PF23598">
    <property type="entry name" value="LRR_14"/>
    <property type="match status" value="1"/>
</dbReference>
<dbReference type="InterPro" id="IPR050905">
    <property type="entry name" value="Plant_NBS-LRR"/>
</dbReference>
<dbReference type="PANTHER" id="PTHR33463:SF198">
    <property type="entry name" value="RPP4C3"/>
    <property type="match status" value="1"/>
</dbReference>
<dbReference type="InterPro" id="IPR002182">
    <property type="entry name" value="NB-ARC"/>
</dbReference>
<dbReference type="GO" id="GO:0005524">
    <property type="term" value="F:ATP binding"/>
    <property type="evidence" value="ECO:0007669"/>
    <property type="project" value="UniProtKB-KW"/>
</dbReference>
<dbReference type="OrthoDB" id="998111at2759"/>
<dbReference type="InterPro" id="IPR036388">
    <property type="entry name" value="WH-like_DNA-bd_sf"/>
</dbReference>
<dbReference type="InterPro" id="IPR055414">
    <property type="entry name" value="LRR_R13L4/SHOC2-like"/>
</dbReference>
<keyword evidence="5" id="KW-0547">Nucleotide-binding</keyword>
<dbReference type="GO" id="GO:0043531">
    <property type="term" value="F:ADP binding"/>
    <property type="evidence" value="ECO:0007669"/>
    <property type="project" value="InterPro"/>
</dbReference>
<accession>A0A2U1LQD1</accession>
<evidence type="ECO:0000256" key="2">
    <source>
        <dbReference type="ARBA" id="ARBA00022614"/>
    </source>
</evidence>
<keyword evidence="2" id="KW-0433">Leucine-rich repeat</keyword>
<dbReference type="Gene3D" id="1.10.8.430">
    <property type="entry name" value="Helical domain of apoptotic protease-activating factors"/>
    <property type="match status" value="1"/>
</dbReference>
<keyword evidence="9" id="KW-1185">Reference proteome</keyword>
<keyword evidence="4" id="KW-0611">Plant defense</keyword>
<organism evidence="8 9">
    <name type="scientific">Artemisia annua</name>
    <name type="common">Sweet wormwood</name>
    <dbReference type="NCBI Taxonomy" id="35608"/>
    <lineage>
        <taxon>Eukaryota</taxon>
        <taxon>Viridiplantae</taxon>
        <taxon>Streptophyta</taxon>
        <taxon>Embryophyta</taxon>
        <taxon>Tracheophyta</taxon>
        <taxon>Spermatophyta</taxon>
        <taxon>Magnoliopsida</taxon>
        <taxon>eudicotyledons</taxon>
        <taxon>Gunneridae</taxon>
        <taxon>Pentapetalae</taxon>
        <taxon>asterids</taxon>
        <taxon>campanulids</taxon>
        <taxon>Asterales</taxon>
        <taxon>Asteraceae</taxon>
        <taxon>Asteroideae</taxon>
        <taxon>Anthemideae</taxon>
        <taxon>Artemisiinae</taxon>
        <taxon>Artemisia</taxon>
    </lineage>
</organism>
<feature type="domain" description="NB-ARC" evidence="6">
    <location>
        <begin position="229"/>
        <end position="303"/>
    </location>
</feature>
<dbReference type="SUPFAM" id="SSF52058">
    <property type="entry name" value="L domain-like"/>
    <property type="match status" value="1"/>
</dbReference>
<feature type="domain" description="NB-ARC" evidence="6">
    <location>
        <begin position="157"/>
        <end position="219"/>
    </location>
</feature>
<dbReference type="AlphaFoldDB" id="A0A2U1LQD1"/>
<dbReference type="InterPro" id="IPR042197">
    <property type="entry name" value="Apaf_helical"/>
</dbReference>
<keyword evidence="5" id="KW-0067">ATP-binding</keyword>
<proteinExistence type="inferred from homology"/>
<reference evidence="8 9" key="1">
    <citation type="journal article" date="2018" name="Mol. Plant">
        <title>The genome of Artemisia annua provides insight into the evolution of Asteraceae family and artemisinin biosynthesis.</title>
        <authorList>
            <person name="Shen Q."/>
            <person name="Zhang L."/>
            <person name="Liao Z."/>
            <person name="Wang S."/>
            <person name="Yan T."/>
            <person name="Shi P."/>
            <person name="Liu M."/>
            <person name="Fu X."/>
            <person name="Pan Q."/>
            <person name="Wang Y."/>
            <person name="Lv Z."/>
            <person name="Lu X."/>
            <person name="Zhang F."/>
            <person name="Jiang W."/>
            <person name="Ma Y."/>
            <person name="Chen M."/>
            <person name="Hao X."/>
            <person name="Li L."/>
            <person name="Tang Y."/>
            <person name="Lv G."/>
            <person name="Zhou Y."/>
            <person name="Sun X."/>
            <person name="Brodelius P.E."/>
            <person name="Rose J.K.C."/>
            <person name="Tang K."/>
        </authorList>
    </citation>
    <scope>NUCLEOTIDE SEQUENCE [LARGE SCALE GENOMIC DNA]</scope>
    <source>
        <strain evidence="9">cv. Huhao1</strain>
        <tissue evidence="8">Leaf</tissue>
    </source>
</reference>